<dbReference type="PROSITE" id="PS50181">
    <property type="entry name" value="FBOX"/>
    <property type="match status" value="1"/>
</dbReference>
<accession>A0AAV5WEL1</accession>
<comment type="caution">
    <text evidence="2">The sequence shown here is derived from an EMBL/GenBank/DDBJ whole genome shotgun (WGS) entry which is preliminary data.</text>
</comment>
<sequence length="313" mass="36136">SHLFVHICIKSGFRMKVTPMDFTSYNTDRGLDHFPLLNLPNELIDRVLSYLSLPLRSKCRLSKRLRDIEATGNVYIHAIRIFYCDDVVVLLMNEFESDEKRILETKEEITAVEDGLSLSILNASQRVVDSADFSYGFYFYSKDRIESLLRLLKRLAKNTTVFYFDLDVPLIPSLFDDFFEIVKGINIQKVNIQSTSEIPGLFDLLVVDPHFAVGFKMASKSHESRVFTDEFLIDFIKNKTHFHSSLLHAQITAFGIYKIYQAMRDPSCSLKSLSLFIKISHFQSISKSIGISEDEEGEKRRQQNIQVRCCQFP</sequence>
<dbReference type="EMBL" id="BTSY01000005">
    <property type="protein sequence ID" value="GMT28905.1"/>
    <property type="molecule type" value="Genomic_DNA"/>
</dbReference>
<reference evidence="2" key="1">
    <citation type="submission" date="2023-10" db="EMBL/GenBank/DDBJ databases">
        <title>Genome assembly of Pristionchus species.</title>
        <authorList>
            <person name="Yoshida K."/>
            <person name="Sommer R.J."/>
        </authorList>
    </citation>
    <scope>NUCLEOTIDE SEQUENCE</scope>
    <source>
        <strain evidence="2">RS5133</strain>
    </source>
</reference>
<feature type="domain" description="F-box" evidence="1">
    <location>
        <begin position="33"/>
        <end position="52"/>
    </location>
</feature>
<evidence type="ECO:0000259" key="1">
    <source>
        <dbReference type="PROSITE" id="PS50181"/>
    </source>
</evidence>
<feature type="non-terminal residue" evidence="2">
    <location>
        <position position="313"/>
    </location>
</feature>
<protein>
    <recommendedName>
        <fullName evidence="1">F-box domain-containing protein</fullName>
    </recommendedName>
</protein>
<feature type="non-terminal residue" evidence="2">
    <location>
        <position position="1"/>
    </location>
</feature>
<gene>
    <name evidence="2" type="ORF">PFISCL1PPCAC_20202</name>
</gene>
<evidence type="ECO:0000313" key="3">
    <source>
        <dbReference type="Proteomes" id="UP001432322"/>
    </source>
</evidence>
<dbReference type="Proteomes" id="UP001432322">
    <property type="component" value="Unassembled WGS sequence"/>
</dbReference>
<evidence type="ECO:0000313" key="2">
    <source>
        <dbReference type="EMBL" id="GMT28905.1"/>
    </source>
</evidence>
<name>A0AAV5WEL1_9BILA</name>
<keyword evidence="3" id="KW-1185">Reference proteome</keyword>
<dbReference type="AlphaFoldDB" id="A0AAV5WEL1"/>
<organism evidence="2 3">
    <name type="scientific">Pristionchus fissidentatus</name>
    <dbReference type="NCBI Taxonomy" id="1538716"/>
    <lineage>
        <taxon>Eukaryota</taxon>
        <taxon>Metazoa</taxon>
        <taxon>Ecdysozoa</taxon>
        <taxon>Nematoda</taxon>
        <taxon>Chromadorea</taxon>
        <taxon>Rhabditida</taxon>
        <taxon>Rhabditina</taxon>
        <taxon>Diplogasteromorpha</taxon>
        <taxon>Diplogasteroidea</taxon>
        <taxon>Neodiplogasteridae</taxon>
        <taxon>Pristionchus</taxon>
    </lineage>
</organism>
<proteinExistence type="predicted"/>
<dbReference type="InterPro" id="IPR001810">
    <property type="entry name" value="F-box_dom"/>
</dbReference>